<dbReference type="PANTHER" id="PTHR32295">
    <property type="entry name" value="IQ-DOMAIN 5-RELATED"/>
    <property type="match status" value="1"/>
</dbReference>
<dbReference type="AlphaFoldDB" id="A0AAP0K3F7"/>
<dbReference type="Proteomes" id="UP001420932">
    <property type="component" value="Unassembled WGS sequence"/>
</dbReference>
<comment type="subunit">
    <text evidence="3">Binds to multiple calmodulin (CaM) in the presence of Ca(2+) and CaM-like proteins.</text>
</comment>
<dbReference type="EMBL" id="JBBNAF010000005">
    <property type="protein sequence ID" value="KAK9144000.1"/>
    <property type="molecule type" value="Genomic_DNA"/>
</dbReference>
<dbReference type="CDD" id="cd23767">
    <property type="entry name" value="IQCD"/>
    <property type="match status" value="1"/>
</dbReference>
<dbReference type="SMART" id="SM00015">
    <property type="entry name" value="IQ"/>
    <property type="match status" value="2"/>
</dbReference>
<dbReference type="InterPro" id="IPR000048">
    <property type="entry name" value="IQ_motif_EF-hand-BS"/>
</dbReference>
<gene>
    <name evidence="5" type="ORF">Syun_013400</name>
</gene>
<sequence length="262" mass="29200">MGRVIKWFRNVLGLKKKDKGERKNLSFGQPKEQSKRAAAANAAVTTTQADTLVGRKTMLSGGREAWGALKIQSFFRGYLARKALRALKGLVKFQAVVRGYLVRKQAIATLHGLQALIRAQRTVRLQKTSVSYATDIRPPRKSVVRMIKSSVPLKCYTGDHQMLPSSLPCQCQVPAGSEFDCAFNGDECRPARFMKESNALVTPAKMPNYMSITQSFRAKMRSHESPHPGPKKSLSGVPMQWSCSQVQQVIFKNAVMMRGLDR</sequence>
<reference evidence="5 6" key="1">
    <citation type="submission" date="2024-01" db="EMBL/GenBank/DDBJ databases">
        <title>Genome assemblies of Stephania.</title>
        <authorList>
            <person name="Yang L."/>
        </authorList>
    </citation>
    <scope>NUCLEOTIDE SEQUENCE [LARGE SCALE GENOMIC DNA]</scope>
    <source>
        <strain evidence="5">YNDBR</strain>
        <tissue evidence="5">Leaf</tissue>
    </source>
</reference>
<evidence type="ECO:0000313" key="6">
    <source>
        <dbReference type="Proteomes" id="UP001420932"/>
    </source>
</evidence>
<name>A0AAP0K3F7_9MAGN</name>
<dbReference type="PROSITE" id="PS50096">
    <property type="entry name" value="IQ"/>
    <property type="match status" value="2"/>
</dbReference>
<evidence type="ECO:0000259" key="4">
    <source>
        <dbReference type="Pfam" id="PF13178"/>
    </source>
</evidence>
<dbReference type="Pfam" id="PF13178">
    <property type="entry name" value="DUF4005"/>
    <property type="match status" value="1"/>
</dbReference>
<keyword evidence="1" id="KW-0112">Calmodulin-binding</keyword>
<accession>A0AAP0K3F7</accession>
<comment type="similarity">
    <text evidence="2">Belongs to the IQD family.</text>
</comment>
<dbReference type="Gene3D" id="1.20.5.190">
    <property type="match status" value="1"/>
</dbReference>
<keyword evidence="6" id="KW-1185">Reference proteome</keyword>
<dbReference type="Pfam" id="PF00612">
    <property type="entry name" value="IQ"/>
    <property type="match status" value="2"/>
</dbReference>
<proteinExistence type="inferred from homology"/>
<dbReference type="InterPro" id="IPR025064">
    <property type="entry name" value="DUF4005"/>
</dbReference>
<evidence type="ECO:0000256" key="1">
    <source>
        <dbReference type="ARBA" id="ARBA00022860"/>
    </source>
</evidence>
<evidence type="ECO:0000313" key="5">
    <source>
        <dbReference type="EMBL" id="KAK9144000.1"/>
    </source>
</evidence>
<organism evidence="5 6">
    <name type="scientific">Stephania yunnanensis</name>
    <dbReference type="NCBI Taxonomy" id="152371"/>
    <lineage>
        <taxon>Eukaryota</taxon>
        <taxon>Viridiplantae</taxon>
        <taxon>Streptophyta</taxon>
        <taxon>Embryophyta</taxon>
        <taxon>Tracheophyta</taxon>
        <taxon>Spermatophyta</taxon>
        <taxon>Magnoliopsida</taxon>
        <taxon>Ranunculales</taxon>
        <taxon>Menispermaceae</taxon>
        <taxon>Menispermoideae</taxon>
        <taxon>Cissampelideae</taxon>
        <taxon>Stephania</taxon>
    </lineage>
</organism>
<dbReference type="PANTHER" id="PTHR32295:SF10">
    <property type="entry name" value="PROTEIN IQ-DOMAIN 25"/>
    <property type="match status" value="1"/>
</dbReference>
<feature type="domain" description="DUF4005" evidence="4">
    <location>
        <begin position="202"/>
        <end position="231"/>
    </location>
</feature>
<evidence type="ECO:0000256" key="3">
    <source>
        <dbReference type="ARBA" id="ARBA00024378"/>
    </source>
</evidence>
<protein>
    <recommendedName>
        <fullName evidence="4">DUF4005 domain-containing protein</fullName>
    </recommendedName>
</protein>
<comment type="caution">
    <text evidence="5">The sequence shown here is derived from an EMBL/GenBank/DDBJ whole genome shotgun (WGS) entry which is preliminary data.</text>
</comment>
<evidence type="ECO:0000256" key="2">
    <source>
        <dbReference type="ARBA" id="ARBA00024341"/>
    </source>
</evidence>
<dbReference type="GO" id="GO:0005516">
    <property type="term" value="F:calmodulin binding"/>
    <property type="evidence" value="ECO:0007669"/>
    <property type="project" value="UniProtKB-KW"/>
</dbReference>